<keyword evidence="4" id="KW-0645">Protease</keyword>
<keyword evidence="2" id="KW-1133">Transmembrane helix</keyword>
<dbReference type="EMBL" id="SJPV01000002">
    <property type="protein sequence ID" value="TWU40453.1"/>
    <property type="molecule type" value="Genomic_DNA"/>
</dbReference>
<feature type="transmembrane region" description="Helical" evidence="2">
    <location>
        <begin position="157"/>
        <end position="182"/>
    </location>
</feature>
<evidence type="ECO:0000313" key="5">
    <source>
        <dbReference type="Proteomes" id="UP000319143"/>
    </source>
</evidence>
<feature type="transmembrane region" description="Helical" evidence="2">
    <location>
        <begin position="202"/>
        <end position="223"/>
    </location>
</feature>
<keyword evidence="2" id="KW-0472">Membrane</keyword>
<dbReference type="PANTHER" id="PTHR36435">
    <property type="entry name" value="SLR1288 PROTEIN"/>
    <property type="match status" value="1"/>
</dbReference>
<keyword evidence="2" id="KW-0812">Transmembrane</keyword>
<feature type="domain" description="CAAX prenyl protease 2/Lysostaphin resistance protein A-like" evidence="3">
    <location>
        <begin position="204"/>
        <end position="290"/>
    </location>
</feature>
<evidence type="ECO:0000313" key="4">
    <source>
        <dbReference type="EMBL" id="TWU40453.1"/>
    </source>
</evidence>
<organism evidence="4 5">
    <name type="scientific">Novipirellula artificiosorum</name>
    <dbReference type="NCBI Taxonomy" id="2528016"/>
    <lineage>
        <taxon>Bacteria</taxon>
        <taxon>Pseudomonadati</taxon>
        <taxon>Planctomycetota</taxon>
        <taxon>Planctomycetia</taxon>
        <taxon>Pirellulales</taxon>
        <taxon>Pirellulaceae</taxon>
        <taxon>Novipirellula</taxon>
    </lineage>
</organism>
<name>A0A5C6DSZ6_9BACT</name>
<evidence type="ECO:0000256" key="2">
    <source>
        <dbReference type="SAM" id="Phobius"/>
    </source>
</evidence>
<dbReference type="InterPro" id="IPR052710">
    <property type="entry name" value="CAAX_protease"/>
</dbReference>
<dbReference type="GO" id="GO:0080120">
    <property type="term" value="P:CAAX-box protein maturation"/>
    <property type="evidence" value="ECO:0007669"/>
    <property type="project" value="UniProtKB-ARBA"/>
</dbReference>
<feature type="transmembrane region" description="Helical" evidence="2">
    <location>
        <begin position="235"/>
        <end position="266"/>
    </location>
</feature>
<feature type="transmembrane region" description="Helical" evidence="2">
    <location>
        <begin position="64"/>
        <end position="92"/>
    </location>
</feature>
<dbReference type="GO" id="GO:0004175">
    <property type="term" value="F:endopeptidase activity"/>
    <property type="evidence" value="ECO:0007669"/>
    <property type="project" value="UniProtKB-ARBA"/>
</dbReference>
<protein>
    <submittedName>
        <fullName evidence="4">CAAX amino terminal protease self-immunity</fullName>
    </submittedName>
</protein>
<reference evidence="4 5" key="1">
    <citation type="submission" date="2019-02" db="EMBL/GenBank/DDBJ databases">
        <title>Deep-cultivation of Planctomycetes and their phenomic and genomic characterization uncovers novel biology.</title>
        <authorList>
            <person name="Wiegand S."/>
            <person name="Jogler M."/>
            <person name="Boedeker C."/>
            <person name="Pinto D."/>
            <person name="Vollmers J."/>
            <person name="Rivas-Marin E."/>
            <person name="Kohn T."/>
            <person name="Peeters S.H."/>
            <person name="Heuer A."/>
            <person name="Rast P."/>
            <person name="Oberbeckmann S."/>
            <person name="Bunk B."/>
            <person name="Jeske O."/>
            <person name="Meyerdierks A."/>
            <person name="Storesund J.E."/>
            <person name="Kallscheuer N."/>
            <person name="Luecker S."/>
            <person name="Lage O.M."/>
            <person name="Pohl T."/>
            <person name="Merkel B.J."/>
            <person name="Hornburger P."/>
            <person name="Mueller R.-W."/>
            <person name="Bruemmer F."/>
            <person name="Labrenz M."/>
            <person name="Spormann A.M."/>
            <person name="Op Den Camp H."/>
            <person name="Overmann J."/>
            <person name="Amann R."/>
            <person name="Jetten M.S.M."/>
            <person name="Mascher T."/>
            <person name="Medema M.H."/>
            <person name="Devos D.P."/>
            <person name="Kaster A.-K."/>
            <person name="Ovreas L."/>
            <person name="Rohde M."/>
            <person name="Galperin M.Y."/>
            <person name="Jogler C."/>
        </authorList>
    </citation>
    <scope>NUCLEOTIDE SEQUENCE [LARGE SCALE GENOMIC DNA]</scope>
    <source>
        <strain evidence="4 5">Poly41</strain>
    </source>
</reference>
<dbReference type="GO" id="GO:0006508">
    <property type="term" value="P:proteolysis"/>
    <property type="evidence" value="ECO:0007669"/>
    <property type="project" value="UniProtKB-KW"/>
</dbReference>
<gene>
    <name evidence="4" type="ORF">Poly41_12860</name>
</gene>
<accession>A0A5C6DSZ6</accession>
<dbReference type="InterPro" id="IPR003675">
    <property type="entry name" value="Rce1/LyrA-like_dom"/>
</dbReference>
<sequence>MDFHPSDPGPLGPSESRPPESLWASPGEGRADTENPLSNPYEAYPDESQREPLIVGRLAKRPRWWTPIAVVCATLAVFIVVSTVVVMLAFAWVHGSFSPATVTDPEAFAEVFQSRVGVVMLILIPQLCMILPTLVAAKLSPVETCQRLSLVRGHWPIWVWLAAAAATPLVGLVSSVAVGLFLEDSENLKQMSDAFRFHGQSGFLIPIALLIGATPAICEELVFRGYVQTRLTKSWGPFFGIFLSSFLFAAFHMDFVHIIAVFPLGVYLGWLSWRSGSLFPAMLAHFVNNVTSVVAVVLAPADQTEVLSAPGLTISLSIVGFGILGVTTVIMASIYYGRPTDLAAA</sequence>
<comment type="caution">
    <text evidence="4">The sequence shown here is derived from an EMBL/GenBank/DDBJ whole genome shotgun (WGS) entry which is preliminary data.</text>
</comment>
<dbReference type="Pfam" id="PF02517">
    <property type="entry name" value="Rce1-like"/>
    <property type="match status" value="1"/>
</dbReference>
<proteinExistence type="predicted"/>
<evidence type="ECO:0000259" key="3">
    <source>
        <dbReference type="Pfam" id="PF02517"/>
    </source>
</evidence>
<dbReference type="RefSeq" id="WP_197231107.1">
    <property type="nucleotide sequence ID" value="NZ_SJPV01000002.1"/>
</dbReference>
<evidence type="ECO:0000256" key="1">
    <source>
        <dbReference type="SAM" id="MobiDB-lite"/>
    </source>
</evidence>
<keyword evidence="5" id="KW-1185">Reference proteome</keyword>
<dbReference type="AlphaFoldDB" id="A0A5C6DSZ6"/>
<feature type="transmembrane region" description="Helical" evidence="2">
    <location>
        <begin position="311"/>
        <end position="336"/>
    </location>
</feature>
<dbReference type="PANTHER" id="PTHR36435:SF1">
    <property type="entry name" value="CAAX AMINO TERMINAL PROTEASE FAMILY PROTEIN"/>
    <property type="match status" value="1"/>
</dbReference>
<feature type="transmembrane region" description="Helical" evidence="2">
    <location>
        <begin position="278"/>
        <end position="299"/>
    </location>
</feature>
<dbReference type="Proteomes" id="UP000319143">
    <property type="component" value="Unassembled WGS sequence"/>
</dbReference>
<feature type="region of interest" description="Disordered" evidence="1">
    <location>
        <begin position="1"/>
        <end position="45"/>
    </location>
</feature>
<feature type="transmembrane region" description="Helical" evidence="2">
    <location>
        <begin position="112"/>
        <end position="136"/>
    </location>
</feature>
<keyword evidence="4" id="KW-0378">Hydrolase</keyword>